<evidence type="ECO:0000259" key="12">
    <source>
        <dbReference type="PROSITE" id="PS51038"/>
    </source>
</evidence>
<dbReference type="OrthoDB" id="5376140at2759"/>
<dbReference type="SUPFAM" id="SSF53335">
    <property type="entry name" value="S-adenosyl-L-methionine-dependent methyltransferases"/>
    <property type="match status" value="1"/>
</dbReference>
<feature type="region of interest" description="Disordered" evidence="11">
    <location>
        <begin position="1254"/>
        <end position="1274"/>
    </location>
</feature>
<dbReference type="GO" id="GO:0006346">
    <property type="term" value="P:DNA methylation-dependent constitutive heterochromatin formation"/>
    <property type="evidence" value="ECO:0007669"/>
    <property type="project" value="InterPro"/>
</dbReference>
<keyword evidence="6" id="KW-0677">Repeat</keyword>
<dbReference type="Gene3D" id="2.30.30.490">
    <property type="match status" value="2"/>
</dbReference>
<reference evidence="13 14" key="1">
    <citation type="journal article" date="2020" name="ISME J.">
        <title>Uncovering the hidden diversity of litter-decomposition mechanisms in mushroom-forming fungi.</title>
        <authorList>
            <person name="Floudas D."/>
            <person name="Bentzer J."/>
            <person name="Ahren D."/>
            <person name="Johansson T."/>
            <person name="Persson P."/>
            <person name="Tunlid A."/>
        </authorList>
    </citation>
    <scope>NUCLEOTIDE SEQUENCE [LARGE SCALE GENOMIC DNA]</scope>
    <source>
        <strain evidence="13 14">CBS 175.51</strain>
    </source>
</reference>
<dbReference type="GO" id="GO:0032259">
    <property type="term" value="P:methylation"/>
    <property type="evidence" value="ECO:0007669"/>
    <property type="project" value="UniProtKB-KW"/>
</dbReference>
<evidence type="ECO:0000256" key="3">
    <source>
        <dbReference type="ARBA" id="ARBA00022603"/>
    </source>
</evidence>
<dbReference type="Gene3D" id="3.90.120.10">
    <property type="entry name" value="DNA Methylase, subunit A, domain 2"/>
    <property type="match status" value="1"/>
</dbReference>
<keyword evidence="3 10" id="KW-0489">Methyltransferase</keyword>
<feature type="domain" description="BAH" evidence="12">
    <location>
        <begin position="413"/>
        <end position="542"/>
    </location>
</feature>
<dbReference type="EC" id="2.1.1.37" evidence="2"/>
<keyword evidence="5 10" id="KW-0949">S-adenosyl-L-methionine</keyword>
<evidence type="ECO:0000256" key="6">
    <source>
        <dbReference type="ARBA" id="ARBA00022737"/>
    </source>
</evidence>
<evidence type="ECO:0000256" key="4">
    <source>
        <dbReference type="ARBA" id="ARBA00022679"/>
    </source>
</evidence>
<proteinExistence type="inferred from homology"/>
<organism evidence="13 14">
    <name type="scientific">Ephemerocybe angulata</name>
    <dbReference type="NCBI Taxonomy" id="980116"/>
    <lineage>
        <taxon>Eukaryota</taxon>
        <taxon>Fungi</taxon>
        <taxon>Dikarya</taxon>
        <taxon>Basidiomycota</taxon>
        <taxon>Agaricomycotina</taxon>
        <taxon>Agaricomycetes</taxon>
        <taxon>Agaricomycetidae</taxon>
        <taxon>Agaricales</taxon>
        <taxon>Agaricineae</taxon>
        <taxon>Psathyrellaceae</taxon>
        <taxon>Ephemerocybe</taxon>
    </lineage>
</organism>
<dbReference type="PROSITE" id="PS51679">
    <property type="entry name" value="SAM_MT_C5"/>
    <property type="match status" value="1"/>
</dbReference>
<dbReference type="InterPro" id="IPR043151">
    <property type="entry name" value="BAH_sf"/>
</dbReference>
<dbReference type="GO" id="GO:0003677">
    <property type="term" value="F:DNA binding"/>
    <property type="evidence" value="ECO:0007669"/>
    <property type="project" value="UniProtKB-KW"/>
</dbReference>
<comment type="caution">
    <text evidence="13">The sequence shown here is derived from an EMBL/GenBank/DDBJ whole genome shotgun (WGS) entry which is preliminary data.</text>
</comment>
<keyword evidence="14" id="KW-1185">Reference proteome</keyword>
<dbReference type="GO" id="GO:0044027">
    <property type="term" value="P:negative regulation of gene expression via chromosomal CpG island methylation"/>
    <property type="evidence" value="ECO:0007669"/>
    <property type="project" value="TreeGrafter"/>
</dbReference>
<dbReference type="InterPro" id="IPR001025">
    <property type="entry name" value="BAH_dom"/>
</dbReference>
<name>A0A8H5FD66_9AGAR</name>
<dbReference type="Pfam" id="PF00145">
    <property type="entry name" value="DNA_methylase"/>
    <property type="match status" value="1"/>
</dbReference>
<feature type="region of interest" description="Disordered" evidence="11">
    <location>
        <begin position="1"/>
        <end position="68"/>
    </location>
</feature>
<accession>A0A8H5FD66</accession>
<dbReference type="Gene3D" id="3.40.50.150">
    <property type="entry name" value="Vaccinia Virus protein VP39"/>
    <property type="match status" value="1"/>
</dbReference>
<evidence type="ECO:0000313" key="14">
    <source>
        <dbReference type="Proteomes" id="UP000541558"/>
    </source>
</evidence>
<feature type="compositionally biased region" description="Gly residues" evidence="11">
    <location>
        <begin position="32"/>
        <end position="46"/>
    </location>
</feature>
<evidence type="ECO:0000256" key="10">
    <source>
        <dbReference type="PROSITE-ProRule" id="PRU01016"/>
    </source>
</evidence>
<evidence type="ECO:0000256" key="7">
    <source>
        <dbReference type="ARBA" id="ARBA00023125"/>
    </source>
</evidence>
<evidence type="ECO:0000256" key="1">
    <source>
        <dbReference type="ARBA" id="ARBA00004123"/>
    </source>
</evidence>
<comment type="similarity">
    <text evidence="10">Belongs to the class I-like SAM-binding methyltransferase superfamily. C5-methyltransferase family.</text>
</comment>
<keyword evidence="4 10" id="KW-0808">Transferase</keyword>
<feature type="compositionally biased region" description="Basic and acidic residues" evidence="11">
    <location>
        <begin position="1262"/>
        <end position="1274"/>
    </location>
</feature>
<dbReference type="GO" id="GO:0003886">
    <property type="term" value="F:DNA (cytosine-5-)-methyltransferase activity"/>
    <property type="evidence" value="ECO:0007669"/>
    <property type="project" value="UniProtKB-EC"/>
</dbReference>
<evidence type="ECO:0000313" key="13">
    <source>
        <dbReference type="EMBL" id="KAF5332755.1"/>
    </source>
</evidence>
<dbReference type="InterPro" id="IPR029063">
    <property type="entry name" value="SAM-dependent_MTases_sf"/>
</dbReference>
<dbReference type="InterPro" id="IPR001525">
    <property type="entry name" value="C5_MeTfrase"/>
</dbReference>
<keyword evidence="8" id="KW-0539">Nucleus</keyword>
<dbReference type="GO" id="GO:0003682">
    <property type="term" value="F:chromatin binding"/>
    <property type="evidence" value="ECO:0007669"/>
    <property type="project" value="InterPro"/>
</dbReference>
<dbReference type="InterPro" id="IPR050390">
    <property type="entry name" value="C5-Methyltransferase"/>
</dbReference>
<evidence type="ECO:0000256" key="5">
    <source>
        <dbReference type="ARBA" id="ARBA00022691"/>
    </source>
</evidence>
<evidence type="ECO:0000256" key="8">
    <source>
        <dbReference type="ARBA" id="ARBA00023242"/>
    </source>
</evidence>
<sequence>MPPRRQRPNAFEVSFPEEAAASRAASLATSSAGGGDGGNGTGGRVGSGIAVKRKNEEMGKGPGGGNLPAAAYYNPPNGSPEPVKETVDLALQGEDGGEPNELPVRILTNFTIYDPKNANELVDLDALENKERQVVVIGHAKAHFDERDSEDEGQEEDLDEGGEGEDYVFLELSTVFQYTIEYGKFNDPMYIRTQYAWYILDMPSRAYLPFHRHFISPKRVAQMAISTALTHPHQTLEMFLNKFMNTVDFFGHTYVEQDLWDSVTELGEVLQLEPFERLRTVPLIKEIWKTVHAPATKKARQIIQPPLATNQIPASRLIGNPDLAVMKAENQNATHVTPRIAALAEGLVSETLRVVGRPIPPPKGRDVYLEQRRKRVSELVNAARKRKKEVRWEKPDRLYRGSRFLKQIHVEKTTYRVGDVVLVANQDNPFWTSPGEYGDNLRLPSSSTIPDFFWFGVIISIPEYGEDVHLRWFEHGLGVMLRELAHEQQLFLTNLCGNVELNAVVGKVDLVWNLAEGKPIDFHSFYCNFKFDKGTGSFSDLSDADLSYPRDLPPPDNCPVCLDEEREEMEKRCTATKDDQRAINGFTYFGKKYHYGEFIRYYSQSGPADLGFITDFQIFERVPTDTGLKGVVTCRKVGRIVDLDPILPNEEMRDERHLYITDETVKVKINDLLGVIYVPTIDTLQSNIIKLQDWVDMSPDHFYLTYKFKTSHPASWAEKRKLRWKQHDVCASCWKDKIMEVHGLKSYWAHHEKRPLKTLDLFGGVGAFSDGLKQGSGALEVTHAIELAPSAAKTFKRNFPDATVYNQCANTMLHYTIKTWEGHNVRTPYQLFDENVRVPPPPKKGDIQVITAGFPCQAHSAMNMYKNVNDVKNNLVLNALSWVDAIRPIYAYFENVNGFLSHRLNGTQAGVHKIEGGIEMGGLKLLVRALLDMGYQVRYSLLQAAHYGTPQRRIRFFCIAAKHGHPLPDLPQPTHNFEDTALEIKLPYGLDSKDAIHPVRVMSGTTLHHTVTVEDAIGDMARFDWRKPTGPVPRNRELDGEIIPAVECKKQDHHCGPPSARYRFEKPRTRFQFEARLDPRTRVGRHLRGPAPPPSTRNLQHFTRILIPSQVERVIAIPMRPNADYRTLPARLQEWQTGNAESAIARHGYKPGAYARLDPHGVFATIVTNVGPTAKQSRVIHPTCNRIVSVNELGRGQGFPDSFYFESHNDNVVTMLRQIGNAVPYPLGRALGRELRVALLKKWMDGKNSATYIDDSDTDSDVEMRDRSETLHSD</sequence>
<protein>
    <recommendedName>
        <fullName evidence="2">DNA (cytosine-5-)-methyltransferase</fullName>
        <ecNumber evidence="2">2.1.1.37</ecNumber>
    </recommendedName>
</protein>
<evidence type="ECO:0000256" key="2">
    <source>
        <dbReference type="ARBA" id="ARBA00011975"/>
    </source>
</evidence>
<dbReference type="EMBL" id="JAACJK010000110">
    <property type="protein sequence ID" value="KAF5332755.1"/>
    <property type="molecule type" value="Genomic_DNA"/>
</dbReference>
<comment type="subcellular location">
    <subcellularLocation>
        <location evidence="1">Nucleus</location>
    </subcellularLocation>
</comment>
<dbReference type="PROSITE" id="PS51038">
    <property type="entry name" value="BAH"/>
    <property type="match status" value="1"/>
</dbReference>
<dbReference type="InterPro" id="IPR022702">
    <property type="entry name" value="Cytosine_MeTrfase1_RFD"/>
</dbReference>
<dbReference type="PANTHER" id="PTHR10629">
    <property type="entry name" value="CYTOSINE-SPECIFIC METHYLTRANSFERASE"/>
    <property type="match status" value="1"/>
</dbReference>
<dbReference type="Proteomes" id="UP000541558">
    <property type="component" value="Unassembled WGS sequence"/>
</dbReference>
<feature type="compositionally biased region" description="Acidic residues" evidence="11">
    <location>
        <begin position="147"/>
        <end position="163"/>
    </location>
</feature>
<feature type="compositionally biased region" description="Low complexity" evidence="11">
    <location>
        <begin position="19"/>
        <end position="31"/>
    </location>
</feature>
<dbReference type="PANTHER" id="PTHR10629:SF52">
    <property type="entry name" value="DNA (CYTOSINE-5)-METHYLTRANSFERASE 1"/>
    <property type="match status" value="1"/>
</dbReference>
<evidence type="ECO:0000256" key="11">
    <source>
        <dbReference type="SAM" id="MobiDB-lite"/>
    </source>
</evidence>
<dbReference type="AlphaFoldDB" id="A0A8H5FD66"/>
<gene>
    <name evidence="13" type="ORF">D9611_005147</name>
</gene>
<keyword evidence="7" id="KW-0238">DNA-binding</keyword>
<dbReference type="Pfam" id="PF12047">
    <property type="entry name" value="DNMT1-RFD"/>
    <property type="match status" value="1"/>
</dbReference>
<feature type="region of interest" description="Disordered" evidence="11">
    <location>
        <begin position="142"/>
        <end position="163"/>
    </location>
</feature>
<evidence type="ECO:0000256" key="9">
    <source>
        <dbReference type="PIRSR" id="PIRSR037404-1"/>
    </source>
</evidence>
<dbReference type="GO" id="GO:0005634">
    <property type="term" value="C:nucleus"/>
    <property type="evidence" value="ECO:0007669"/>
    <property type="project" value="UniProtKB-SubCell"/>
</dbReference>
<dbReference type="PRINTS" id="PR00105">
    <property type="entry name" value="C5METTRFRASE"/>
</dbReference>
<feature type="active site" evidence="9 10">
    <location>
        <position position="856"/>
    </location>
</feature>